<dbReference type="STRING" id="947013.SAMN04488109_6635"/>
<organism evidence="1 2">
    <name type="scientific">Chryseolinea serpens</name>
    <dbReference type="NCBI Taxonomy" id="947013"/>
    <lineage>
        <taxon>Bacteria</taxon>
        <taxon>Pseudomonadati</taxon>
        <taxon>Bacteroidota</taxon>
        <taxon>Cytophagia</taxon>
        <taxon>Cytophagales</taxon>
        <taxon>Fulvivirgaceae</taxon>
        <taxon>Chryseolinea</taxon>
    </lineage>
</organism>
<gene>
    <name evidence="1" type="ORF">SAMN04488109_6635</name>
</gene>
<sequence length="115" mass="13768">MYTPEFFDRLCAVLHEVIPHFNERRFIFRIFNTDWPDLELRQRTHQVTTALHEALPKEFPAASQMIDAITARLHQQKENKGYSPFMFLVEYKERYGQHHLEELPRKTVMSQAHAV</sequence>
<dbReference type="Proteomes" id="UP000184212">
    <property type="component" value="Unassembled WGS sequence"/>
</dbReference>
<reference evidence="1 2" key="1">
    <citation type="submission" date="2016-11" db="EMBL/GenBank/DDBJ databases">
        <authorList>
            <person name="Jaros S."/>
            <person name="Januszkiewicz K."/>
            <person name="Wedrychowicz H."/>
        </authorList>
    </citation>
    <scope>NUCLEOTIDE SEQUENCE [LARGE SCALE GENOMIC DNA]</scope>
    <source>
        <strain evidence="1 2">DSM 24574</strain>
    </source>
</reference>
<dbReference type="RefSeq" id="WP_073143138.1">
    <property type="nucleotide sequence ID" value="NZ_FQWQ01000006.1"/>
</dbReference>
<accession>A0A1M5XJG1</accession>
<evidence type="ECO:0000313" key="2">
    <source>
        <dbReference type="Proteomes" id="UP000184212"/>
    </source>
</evidence>
<keyword evidence="2" id="KW-1185">Reference proteome</keyword>
<dbReference type="EMBL" id="FQWQ01000006">
    <property type="protein sequence ID" value="SHH99951.1"/>
    <property type="molecule type" value="Genomic_DNA"/>
</dbReference>
<name>A0A1M5XJG1_9BACT</name>
<protein>
    <submittedName>
        <fullName evidence="1">Uncharacterized protein</fullName>
    </submittedName>
</protein>
<dbReference type="OrthoDB" id="9797162at2"/>
<evidence type="ECO:0000313" key="1">
    <source>
        <dbReference type="EMBL" id="SHH99951.1"/>
    </source>
</evidence>
<dbReference type="AlphaFoldDB" id="A0A1M5XJG1"/>
<proteinExistence type="predicted"/>